<feature type="non-terminal residue" evidence="1">
    <location>
        <position position="1"/>
    </location>
</feature>
<sequence>DHGHEAFPSSFNELFIGLNDEEKEALKLKQKFEEDAMREHWDTIQKADKVLILNYDKHGIANYIGGNSFLEMGFAYILKKPLYLLNPIPNMPYYKTEIEAMKPIVLKGDLERIFD</sequence>
<proteinExistence type="predicted"/>
<comment type="caution">
    <text evidence="1">The sequence shown here is derived from an EMBL/GenBank/DDBJ whole genome shotgun (WGS) entry which is preliminary data.</text>
</comment>
<organism evidence="1 2">
    <name type="scientific">Candidatus Magasanikbacteria bacterium CG10_big_fil_rev_8_21_14_0_10_42_10</name>
    <dbReference type="NCBI Taxonomy" id="1974649"/>
    <lineage>
        <taxon>Bacteria</taxon>
        <taxon>Candidatus Magasanikiibacteriota</taxon>
    </lineage>
</organism>
<name>A0A2H0TW94_9BACT</name>
<evidence type="ECO:0000313" key="2">
    <source>
        <dbReference type="Proteomes" id="UP000231530"/>
    </source>
</evidence>
<dbReference type="AlphaFoldDB" id="A0A2H0TW94"/>
<gene>
    <name evidence="1" type="ORF">COU32_02195</name>
</gene>
<protein>
    <recommendedName>
        <fullName evidence="3">Maf-like protein</fullName>
    </recommendedName>
</protein>
<dbReference type="EMBL" id="PFBY01000026">
    <property type="protein sequence ID" value="PIR76434.1"/>
    <property type="molecule type" value="Genomic_DNA"/>
</dbReference>
<accession>A0A2H0TW94</accession>
<evidence type="ECO:0008006" key="3">
    <source>
        <dbReference type="Google" id="ProtNLM"/>
    </source>
</evidence>
<evidence type="ECO:0000313" key="1">
    <source>
        <dbReference type="EMBL" id="PIR76434.1"/>
    </source>
</evidence>
<dbReference type="Proteomes" id="UP000231530">
    <property type="component" value="Unassembled WGS sequence"/>
</dbReference>
<reference evidence="2" key="1">
    <citation type="submission" date="2017-09" db="EMBL/GenBank/DDBJ databases">
        <title>Depth-based differentiation of microbial function through sediment-hosted aquifers and enrichment of novel symbionts in the deep terrestrial subsurface.</title>
        <authorList>
            <person name="Probst A.J."/>
            <person name="Ladd B."/>
            <person name="Jarett J.K."/>
            <person name="Geller-Mcgrath D.E."/>
            <person name="Sieber C.M.K."/>
            <person name="Emerson J.B."/>
            <person name="Anantharaman K."/>
            <person name="Thomas B.C."/>
            <person name="Malmstrom R."/>
            <person name="Stieglmeier M."/>
            <person name="Klingl A."/>
            <person name="Woyke T."/>
            <person name="Ryan C.M."/>
            <person name="Banfield J.F."/>
        </authorList>
    </citation>
    <scope>NUCLEOTIDE SEQUENCE [LARGE SCALE GENOMIC DNA]</scope>
</reference>